<keyword evidence="4" id="KW-1185">Reference proteome</keyword>
<organism evidence="3 4">
    <name type="scientific">Haploplasma axanthum</name>
    <name type="common">Acholeplasma axanthum</name>
    <dbReference type="NCBI Taxonomy" id="29552"/>
    <lineage>
        <taxon>Bacteria</taxon>
        <taxon>Bacillati</taxon>
        <taxon>Mycoplasmatota</taxon>
        <taxon>Mollicutes</taxon>
        <taxon>Acholeplasmatales</taxon>
        <taxon>Acholeplasmataceae</taxon>
        <taxon>Haploplasma</taxon>
    </lineage>
</organism>
<sequence>MKRRYDLKLFYDMVINEIDNAELETDFPFYFYQAFDKGEKLVSQTLVTEIKKFDETWIKTVESYFPSIDKITKNLKSNLKYEEEIRIIEKAKKTGSKSIQHLAANTHLIKEVKPNIIPKKILVDNSEIDYAIYENRFVMTLIERLSDFVYQRLNIIKQNIEASQTVKMNIDSKFMFGDEEYKINLDLNKTEKVSKKSEMEANLQLYKRVEYLYRQITNLKKGQFMSILKNAKKVTAPILKTQIILKNTDYRNAYNLWIFLDQYSSLGFELETKTSNKKFTQSYKKHLTQNVLLLFATTLFHEKQTLNSDYTKGNRRKFKSYLTKVSNLDVVKDPRSFSNEHQEMNEYYLNQMKIIFKTQIDKYSSEGKNKRISLKNAINDTLKIVNSIYSSYLGINSENEVFDQLIKPDRKKVMLDESMEKYKLVKALREAKEKDLRETYELELRWQKIVEEKSNDLHLENLELSKKKITKKLEKEVNDFKKYKEKRIDQTKKIKEQAIRKHKDELKDFEEKLKFKYQKQQEKIKKVEQEKLLKIKEKLKKEKMKLKLQEQKKLAKEKDKQATINERKKMKLEEKYNPKG</sequence>
<feature type="domain" description="DUF2357" evidence="2">
    <location>
        <begin position="62"/>
        <end position="160"/>
    </location>
</feature>
<evidence type="ECO:0000313" key="3">
    <source>
        <dbReference type="EMBL" id="VEU80628.1"/>
    </source>
</evidence>
<dbReference type="Proteomes" id="UP000289841">
    <property type="component" value="Chromosome"/>
</dbReference>
<feature type="region of interest" description="Disordered" evidence="1">
    <location>
        <begin position="551"/>
        <end position="580"/>
    </location>
</feature>
<dbReference type="EMBL" id="LR215048">
    <property type="protein sequence ID" value="VEU80628.1"/>
    <property type="molecule type" value="Genomic_DNA"/>
</dbReference>
<dbReference type="RefSeq" id="WP_026390077.1">
    <property type="nucleotide sequence ID" value="NZ_LR215048.1"/>
</dbReference>
<reference evidence="3 4" key="1">
    <citation type="submission" date="2019-01" db="EMBL/GenBank/DDBJ databases">
        <authorList>
            <consortium name="Pathogen Informatics"/>
        </authorList>
    </citation>
    <scope>NUCLEOTIDE SEQUENCE [LARGE SCALE GENOMIC DNA]</scope>
    <source>
        <strain evidence="3 4">NCTC10138</strain>
    </source>
</reference>
<gene>
    <name evidence="3" type="ORF">NCTC10138_01006</name>
</gene>
<dbReference type="InterPro" id="IPR018633">
    <property type="entry name" value="DUF2357"/>
</dbReference>
<accession>A0A449BDX2</accession>
<dbReference type="STRING" id="1278311.GCA_000428705_00384"/>
<evidence type="ECO:0000259" key="2">
    <source>
        <dbReference type="Pfam" id="PF09823"/>
    </source>
</evidence>
<evidence type="ECO:0000256" key="1">
    <source>
        <dbReference type="SAM" id="MobiDB-lite"/>
    </source>
</evidence>
<dbReference type="KEGG" id="aaxa:NCTC10138_01006"/>
<name>A0A449BDX2_HAPAX</name>
<proteinExistence type="predicted"/>
<evidence type="ECO:0000313" key="4">
    <source>
        <dbReference type="Proteomes" id="UP000289841"/>
    </source>
</evidence>
<dbReference type="AlphaFoldDB" id="A0A449BDX2"/>
<dbReference type="Pfam" id="PF09823">
    <property type="entry name" value="DUF2357"/>
    <property type="match status" value="1"/>
</dbReference>
<protein>
    <submittedName>
        <fullName evidence="3">Domain of uncharacterized function (DUF2357)</fullName>
    </submittedName>
</protein>